<dbReference type="Gene3D" id="3.30.70.270">
    <property type="match status" value="1"/>
</dbReference>
<dbReference type="InterPro" id="IPR000160">
    <property type="entry name" value="GGDEF_dom"/>
</dbReference>
<dbReference type="InterPro" id="IPR043128">
    <property type="entry name" value="Rev_trsase/Diguanyl_cyclase"/>
</dbReference>
<keyword evidence="12" id="KW-1185">Reference proteome</keyword>
<dbReference type="GO" id="GO:0000155">
    <property type="term" value="F:phosphorelay sensor kinase activity"/>
    <property type="evidence" value="ECO:0007669"/>
    <property type="project" value="InterPro"/>
</dbReference>
<dbReference type="NCBIfam" id="TIGR00254">
    <property type="entry name" value="GGDEF"/>
    <property type="match status" value="1"/>
</dbReference>
<feature type="transmembrane region" description="Helical" evidence="7">
    <location>
        <begin position="6"/>
        <end position="26"/>
    </location>
</feature>
<evidence type="ECO:0000256" key="5">
    <source>
        <dbReference type="ARBA" id="ARBA00023136"/>
    </source>
</evidence>
<evidence type="ECO:0000313" key="11">
    <source>
        <dbReference type="EMBL" id="MCR2807214.1"/>
    </source>
</evidence>
<dbReference type="Pfam" id="PF13185">
    <property type="entry name" value="GAF_2"/>
    <property type="match status" value="1"/>
</dbReference>
<feature type="domain" description="PAC" evidence="9">
    <location>
        <begin position="552"/>
        <end position="602"/>
    </location>
</feature>
<feature type="domain" description="PAS" evidence="8">
    <location>
        <begin position="475"/>
        <end position="520"/>
    </location>
</feature>
<proteinExistence type="predicted"/>
<accession>A0A9X2SB04</accession>
<feature type="transmembrane region" description="Helical" evidence="7">
    <location>
        <begin position="104"/>
        <end position="126"/>
    </location>
</feature>
<dbReference type="GO" id="GO:0071555">
    <property type="term" value="P:cell wall organization"/>
    <property type="evidence" value="ECO:0007669"/>
    <property type="project" value="InterPro"/>
</dbReference>
<dbReference type="InterPro" id="IPR000014">
    <property type="entry name" value="PAS"/>
</dbReference>
<name>A0A9X2SB04_9BACL</name>
<feature type="domain" description="PAS" evidence="8">
    <location>
        <begin position="728"/>
        <end position="799"/>
    </location>
</feature>
<dbReference type="InterPro" id="IPR035965">
    <property type="entry name" value="PAS-like_dom_sf"/>
</dbReference>
<dbReference type="GO" id="GO:0006355">
    <property type="term" value="P:regulation of DNA-templated transcription"/>
    <property type="evidence" value="ECO:0007669"/>
    <property type="project" value="InterPro"/>
</dbReference>
<feature type="domain" description="PAS" evidence="8">
    <location>
        <begin position="347"/>
        <end position="412"/>
    </location>
</feature>
<dbReference type="PROSITE" id="PS50113">
    <property type="entry name" value="PAC"/>
    <property type="match status" value="2"/>
</dbReference>
<organism evidence="11 12">
    <name type="scientific">Paenibacillus soyae</name>
    <dbReference type="NCBI Taxonomy" id="2969249"/>
    <lineage>
        <taxon>Bacteria</taxon>
        <taxon>Bacillati</taxon>
        <taxon>Bacillota</taxon>
        <taxon>Bacilli</taxon>
        <taxon>Bacillales</taxon>
        <taxon>Paenibacillaceae</taxon>
        <taxon>Paenibacillus</taxon>
    </lineage>
</organism>
<dbReference type="InterPro" id="IPR001610">
    <property type="entry name" value="PAC"/>
</dbReference>
<dbReference type="PANTHER" id="PTHR44757">
    <property type="entry name" value="DIGUANYLATE CYCLASE DGCP"/>
    <property type="match status" value="1"/>
</dbReference>
<dbReference type="SMART" id="SM00086">
    <property type="entry name" value="PAC"/>
    <property type="match status" value="4"/>
</dbReference>
<dbReference type="InterPro" id="IPR029016">
    <property type="entry name" value="GAF-like_dom_sf"/>
</dbReference>
<protein>
    <submittedName>
        <fullName evidence="11">PAS domain S-box protein</fullName>
    </submittedName>
</protein>
<keyword evidence="5 7" id="KW-0472">Membrane</keyword>
<feature type="transmembrane region" description="Helical" evidence="7">
    <location>
        <begin position="156"/>
        <end position="178"/>
    </location>
</feature>
<sequence>MLQQLFSNLTLVLVFLILSAPFYGRYPYTKWTLLHKIGIGVVQGLFGVILLSFTIELDNNVVIDYRYLSILISAYYGGLPSAVVSTVIIAFCRLFYDGTVDETAVLAALLSLGVGISSAIIGRLVYRYWPKWFAMLGFASVSISASLLYRIGPEDGLGVVIQFISLMLVGGLIVAAFIHVQNYLRERAELNKRISRLTEQFQTLELKEVYERTLLEMLGFLRVSFGSIYSVDNGKNKMFCRAVRGKLLEVGPHETHTVTEAMDAVVATGKAAIYPNWRRRRPDSKMEDGLYRMGVRSTIHIPVIYNGKVIAVINLGSDIPGYMSQKQIQLMNPIASLLGFSVSLKYAEGKYKAVSESDQDAVILADSELNIISWNRGAETMFGYSNEEALGMPLCDVISERQRDAYRREMEQYRIAEHDAAWEGSMELEGQRKNRSVFPVDITPNKWQTAGTLYFSCIIRDITVRKDSERLLSESVSKYRALVGHAVDMFFMTEFNPEPMTILEVNERVCQVLGYTREELFKMTPYDLGVQDETLRQGHKHVIQQLVETGFAKFEMRVRSKGGEIIPVESVTKIIELQGKRVSISVLRDMTDRQKTELALKESEERYRRLIELLPDTVAVHANGEVVYVNEAGVRMFGAAKPEDIIGRRLLEFIHPDSRELVKSRISMTLTTQLQAPPVEQRLVRVDGAPFEAIVQSNRIIYRGEESVLVVAHDITERKRAEQAMRESEERYRRVFELSPNAICLYDAEGTIVYANGKAASLFAASELSALLGKNKFELAHPNDRNEVEERFALMLKEELSQMTYESHYLTLSGSVFIAEVSITCVHFGGKPHNLAYIRDISKSREEEEKLQEMNRMLKELSALDGLTGIANRRAFDEAFQQAWQTSAGESSPLSIILFDIDYFKLYNDTYGHLGGDACLKSIASSLKPLIGKPGEVLARYGGEEFVVLLPGADSAAAMEAAERIKGRIASLRIPHKASKVSDYVTVSLGAATMIAMPGLDRTEMVEFADKALYQAKLAGRNRIYTAAV</sequence>
<evidence type="ECO:0000259" key="9">
    <source>
        <dbReference type="PROSITE" id="PS50113"/>
    </source>
</evidence>
<dbReference type="GO" id="GO:0005886">
    <property type="term" value="C:plasma membrane"/>
    <property type="evidence" value="ECO:0007669"/>
    <property type="project" value="UniProtKB-SubCell"/>
</dbReference>
<dbReference type="InterPro" id="IPR000700">
    <property type="entry name" value="PAS-assoc_C"/>
</dbReference>
<dbReference type="InterPro" id="IPR029787">
    <property type="entry name" value="Nucleotide_cyclase"/>
</dbReference>
<dbReference type="SMART" id="SM00091">
    <property type="entry name" value="PAS"/>
    <property type="match status" value="4"/>
</dbReference>
<dbReference type="RefSeq" id="WP_257451469.1">
    <property type="nucleotide sequence ID" value="NZ_JANIPJ010000024.1"/>
</dbReference>
<evidence type="ECO:0000256" key="1">
    <source>
        <dbReference type="ARBA" id="ARBA00004651"/>
    </source>
</evidence>
<dbReference type="EMBL" id="JANIPJ010000024">
    <property type="protein sequence ID" value="MCR2807214.1"/>
    <property type="molecule type" value="Genomic_DNA"/>
</dbReference>
<dbReference type="CDD" id="cd01949">
    <property type="entry name" value="GGDEF"/>
    <property type="match status" value="1"/>
</dbReference>
<dbReference type="PROSITE" id="PS50887">
    <property type="entry name" value="GGDEF"/>
    <property type="match status" value="1"/>
</dbReference>
<dbReference type="SUPFAM" id="SSF55073">
    <property type="entry name" value="Nucleotide cyclase"/>
    <property type="match status" value="1"/>
</dbReference>
<feature type="coiled-coil region" evidence="6">
    <location>
        <begin position="180"/>
        <end position="207"/>
    </location>
</feature>
<dbReference type="PROSITE" id="PS50112">
    <property type="entry name" value="PAS"/>
    <property type="match status" value="4"/>
</dbReference>
<dbReference type="AlphaFoldDB" id="A0A9X2SB04"/>
<dbReference type="InterPro" id="IPR013767">
    <property type="entry name" value="PAS_fold"/>
</dbReference>
<keyword evidence="2" id="KW-1003">Cell membrane</keyword>
<feature type="domain" description="PAS" evidence="8">
    <location>
        <begin position="603"/>
        <end position="673"/>
    </location>
</feature>
<dbReference type="InterPro" id="IPR052155">
    <property type="entry name" value="Biofilm_reg_signaling"/>
</dbReference>
<evidence type="ECO:0000256" key="4">
    <source>
        <dbReference type="ARBA" id="ARBA00022989"/>
    </source>
</evidence>
<feature type="transmembrane region" description="Helical" evidence="7">
    <location>
        <begin position="33"/>
        <end position="55"/>
    </location>
</feature>
<feature type="domain" description="GGDEF" evidence="10">
    <location>
        <begin position="892"/>
        <end position="1029"/>
    </location>
</feature>
<dbReference type="CDD" id="cd00130">
    <property type="entry name" value="PAS"/>
    <property type="match status" value="4"/>
</dbReference>
<dbReference type="Gene3D" id="3.30.450.40">
    <property type="match status" value="1"/>
</dbReference>
<dbReference type="Pfam" id="PF00989">
    <property type="entry name" value="PAS"/>
    <property type="match status" value="2"/>
</dbReference>
<dbReference type="SMART" id="SM00267">
    <property type="entry name" value="GGDEF"/>
    <property type="match status" value="1"/>
</dbReference>
<evidence type="ECO:0000256" key="3">
    <source>
        <dbReference type="ARBA" id="ARBA00022692"/>
    </source>
</evidence>
<feature type="domain" description="PAC" evidence="9">
    <location>
        <begin position="677"/>
        <end position="727"/>
    </location>
</feature>
<evidence type="ECO:0000256" key="2">
    <source>
        <dbReference type="ARBA" id="ARBA00022475"/>
    </source>
</evidence>
<comment type="caution">
    <text evidence="11">The sequence shown here is derived from an EMBL/GenBank/DDBJ whole genome shotgun (WGS) entry which is preliminary data.</text>
</comment>
<dbReference type="Proteomes" id="UP001141950">
    <property type="component" value="Unassembled WGS sequence"/>
</dbReference>
<evidence type="ECO:0000259" key="8">
    <source>
        <dbReference type="PROSITE" id="PS50112"/>
    </source>
</evidence>
<dbReference type="Gene3D" id="3.30.450.20">
    <property type="entry name" value="PAS domain"/>
    <property type="match status" value="4"/>
</dbReference>
<dbReference type="SUPFAM" id="SSF55781">
    <property type="entry name" value="GAF domain-like"/>
    <property type="match status" value="1"/>
</dbReference>
<dbReference type="FunFam" id="3.30.70.270:FF:000001">
    <property type="entry name" value="Diguanylate cyclase domain protein"/>
    <property type="match status" value="1"/>
</dbReference>
<dbReference type="PANTHER" id="PTHR44757:SF2">
    <property type="entry name" value="BIOFILM ARCHITECTURE MAINTENANCE PROTEIN MBAA"/>
    <property type="match status" value="1"/>
</dbReference>
<evidence type="ECO:0000256" key="7">
    <source>
        <dbReference type="SAM" id="Phobius"/>
    </source>
</evidence>
<feature type="transmembrane region" description="Helical" evidence="7">
    <location>
        <begin position="132"/>
        <end position="149"/>
    </location>
</feature>
<dbReference type="InterPro" id="IPR003018">
    <property type="entry name" value="GAF"/>
</dbReference>
<dbReference type="InterPro" id="IPR011620">
    <property type="entry name" value="Sig_transdc_His_kinase_LytS_TM"/>
</dbReference>
<comment type="subcellular location">
    <subcellularLocation>
        <location evidence="1">Cell membrane</location>
        <topology evidence="1">Multi-pass membrane protein</topology>
    </subcellularLocation>
</comment>
<dbReference type="NCBIfam" id="TIGR00229">
    <property type="entry name" value="sensory_box"/>
    <property type="match status" value="4"/>
</dbReference>
<dbReference type="SUPFAM" id="SSF55785">
    <property type="entry name" value="PYP-like sensor domain (PAS domain)"/>
    <property type="match status" value="4"/>
</dbReference>
<keyword evidence="3 7" id="KW-0812">Transmembrane</keyword>
<evidence type="ECO:0000259" key="10">
    <source>
        <dbReference type="PROSITE" id="PS50887"/>
    </source>
</evidence>
<keyword evidence="4 7" id="KW-1133">Transmembrane helix</keyword>
<evidence type="ECO:0000256" key="6">
    <source>
        <dbReference type="SAM" id="Coils"/>
    </source>
</evidence>
<evidence type="ECO:0000313" key="12">
    <source>
        <dbReference type="Proteomes" id="UP001141950"/>
    </source>
</evidence>
<dbReference type="Pfam" id="PF13426">
    <property type="entry name" value="PAS_9"/>
    <property type="match status" value="1"/>
</dbReference>
<dbReference type="Pfam" id="PF07694">
    <property type="entry name" value="5TM-5TMR_LYT"/>
    <property type="match status" value="1"/>
</dbReference>
<reference evidence="11" key="1">
    <citation type="submission" date="2022-08" db="EMBL/GenBank/DDBJ databases">
        <title>The genomic sequence of strain Paenibacillus sp. SCIV0701.</title>
        <authorList>
            <person name="Zhao H."/>
        </authorList>
    </citation>
    <scope>NUCLEOTIDE SEQUENCE</scope>
    <source>
        <strain evidence="11">SCIV0701</strain>
    </source>
</reference>
<feature type="transmembrane region" description="Helical" evidence="7">
    <location>
        <begin position="67"/>
        <end position="92"/>
    </location>
</feature>
<dbReference type="Pfam" id="PF00990">
    <property type="entry name" value="GGDEF"/>
    <property type="match status" value="1"/>
</dbReference>
<dbReference type="InterPro" id="IPR013655">
    <property type="entry name" value="PAS_fold_3"/>
</dbReference>
<keyword evidence="6" id="KW-0175">Coiled coil</keyword>
<gene>
    <name evidence="11" type="ORF">NQZ67_25335</name>
</gene>
<dbReference type="Pfam" id="PF08447">
    <property type="entry name" value="PAS_3"/>
    <property type="match status" value="1"/>
</dbReference>